<dbReference type="EMBL" id="UYSL01019902">
    <property type="protein sequence ID" value="VDL71167.1"/>
    <property type="molecule type" value="Genomic_DNA"/>
</dbReference>
<comment type="subcellular location">
    <subcellularLocation>
        <location evidence="10">Chromosome</location>
        <location evidence="10">Centromere</location>
        <location evidence="10">Kinetochore</location>
    </subcellularLocation>
    <subcellularLocation>
        <location evidence="10">Nucleus</location>
    </subcellularLocation>
</comment>
<protein>
    <recommendedName>
        <fullName evidence="10">Kinetochore protein NDC80</fullName>
    </recommendedName>
</protein>
<feature type="domain" description="Kinetochore protein Ndc80 CH" evidence="13">
    <location>
        <begin position="61"/>
        <end position="183"/>
    </location>
</feature>
<dbReference type="WBParaSite" id="NBR_0000757701-mRNA-1">
    <property type="protein sequence ID" value="NBR_0000757701-mRNA-1"/>
    <property type="gene ID" value="NBR_0000757701"/>
</dbReference>
<evidence type="ECO:0000259" key="13">
    <source>
        <dbReference type="Pfam" id="PF03801"/>
    </source>
</evidence>
<dbReference type="GO" id="GO:0051315">
    <property type="term" value="P:attachment of mitotic spindle microtubules to kinetochore"/>
    <property type="evidence" value="ECO:0007669"/>
    <property type="project" value="UniProtKB-UniRule"/>
</dbReference>
<evidence type="ECO:0000313" key="14">
    <source>
        <dbReference type="EMBL" id="VDL71167.1"/>
    </source>
</evidence>
<dbReference type="Pfam" id="PF03801">
    <property type="entry name" value="Ndc80_HEC"/>
    <property type="match status" value="1"/>
</dbReference>
<proteinExistence type="inferred from homology"/>
<keyword evidence="6 11" id="KW-0175">Coiled coil</keyword>
<comment type="similarity">
    <text evidence="1 10">Belongs to the NDC80/HEC1 family.</text>
</comment>
<evidence type="ECO:0000313" key="16">
    <source>
        <dbReference type="WBParaSite" id="NBR_0000757701-mRNA-1"/>
    </source>
</evidence>
<evidence type="ECO:0000256" key="12">
    <source>
        <dbReference type="SAM" id="MobiDB-lite"/>
    </source>
</evidence>
<evidence type="ECO:0000256" key="10">
    <source>
        <dbReference type="RuleBase" id="RU368072"/>
    </source>
</evidence>
<sequence length="558" mass="64407">MFGTERKRQRPSGRLDAPTSTMKTPTRPRFTIGGTQINSTTKKDQGGQPRFSVGNVPASARRHSVFRSLTSNFKDTRPLFTKDCQNDMIKTVHEFLEEHDGENCLPERLIRSPTKQDFVRIFESIYQHLSPDFQLNNVIEEVPMIFRELGYPVPIKPSTMQTIGASHSWPTLLGALTWLIEQVFYTLQGQVGQQLLLGGDDSSGTLKAYRYSWLCAGFKDYVRNRDAFRNESVFDGKVQALRNWYEQQEDLDCQQKTIEAALLQINAECAELEDDNTINIEVEAATQVLEEHRQKAAELERVLKSQEEIHGMCSTEARSITAELEQTKLTIRDLNTELEQLCKQHWLAVPRSKSAFAKQLNRYHKLIEEVKMLRMSIEAEDCSLPDDHIMDAMSLQQSVKGCKNLLEDTEAKFVQRRWDLELQIKQLKSEAENVKQEEGVISGKLREAQRAELRAERQRSRDREDCDKDIIAAEAEIDTLVMENEEHSRVLREKQARICDAVLTRFHVIVSDLDMMKSHEWMMRTLQEYVDIRKQLDELCNDEDGVPNQYGSDRSIRC</sequence>
<dbReference type="PANTHER" id="PTHR10643:SF2">
    <property type="entry name" value="KINETOCHORE PROTEIN NDC80 HOMOLOG"/>
    <property type="match status" value="1"/>
</dbReference>
<name>A0A158QXX8_NIPBR</name>
<evidence type="ECO:0000256" key="8">
    <source>
        <dbReference type="ARBA" id="ARBA00023306"/>
    </source>
</evidence>
<accession>A0A158QXX8</accession>
<dbReference type="InterPro" id="IPR005550">
    <property type="entry name" value="Kinetochore_Ndc80"/>
</dbReference>
<keyword evidence="7 10" id="KW-0539">Nucleus</keyword>
<dbReference type="InterPro" id="IPR038273">
    <property type="entry name" value="Ndc80_sf"/>
</dbReference>
<gene>
    <name evidence="14" type="ORF">NBR_LOCUS7578</name>
</gene>
<keyword evidence="3 10" id="KW-0132">Cell division</keyword>
<evidence type="ECO:0000256" key="9">
    <source>
        <dbReference type="ARBA" id="ARBA00023328"/>
    </source>
</evidence>
<evidence type="ECO:0000256" key="5">
    <source>
        <dbReference type="ARBA" id="ARBA00022838"/>
    </source>
</evidence>
<dbReference type="GO" id="GO:0031262">
    <property type="term" value="C:Ndc80 complex"/>
    <property type="evidence" value="ECO:0007669"/>
    <property type="project" value="UniProtKB-UniRule"/>
</dbReference>
<comment type="subunit">
    <text evidence="10">Component of the NDC80 complex.</text>
</comment>
<reference evidence="16" key="1">
    <citation type="submission" date="2016-04" db="UniProtKB">
        <authorList>
            <consortium name="WormBaseParasite"/>
        </authorList>
    </citation>
    <scope>IDENTIFICATION</scope>
</reference>
<dbReference type="Proteomes" id="UP000271162">
    <property type="component" value="Unassembled WGS sequence"/>
</dbReference>
<dbReference type="AlphaFoldDB" id="A0A158QXX8"/>
<keyword evidence="9 10" id="KW-0137">Centromere</keyword>
<dbReference type="OMA" id="PSHKFQK"/>
<feature type="coiled-coil region" evidence="11">
    <location>
        <begin position="255"/>
        <end position="344"/>
    </location>
</feature>
<reference evidence="14 15" key="2">
    <citation type="submission" date="2018-11" db="EMBL/GenBank/DDBJ databases">
        <authorList>
            <consortium name="Pathogen Informatics"/>
        </authorList>
    </citation>
    <scope>NUCLEOTIDE SEQUENCE [LARGE SCALE GENOMIC DNA]</scope>
</reference>
<keyword evidence="2 10" id="KW-0158">Chromosome</keyword>
<dbReference type="GO" id="GO:0051301">
    <property type="term" value="P:cell division"/>
    <property type="evidence" value="ECO:0007669"/>
    <property type="project" value="UniProtKB-UniRule"/>
</dbReference>
<evidence type="ECO:0000256" key="4">
    <source>
        <dbReference type="ARBA" id="ARBA00022776"/>
    </source>
</evidence>
<dbReference type="Gene3D" id="1.10.418.30">
    <property type="entry name" value="Ncd80 complex, Ncd80 subunit"/>
    <property type="match status" value="1"/>
</dbReference>
<organism evidence="16">
    <name type="scientific">Nippostrongylus brasiliensis</name>
    <name type="common">Rat hookworm</name>
    <dbReference type="NCBI Taxonomy" id="27835"/>
    <lineage>
        <taxon>Eukaryota</taxon>
        <taxon>Metazoa</taxon>
        <taxon>Ecdysozoa</taxon>
        <taxon>Nematoda</taxon>
        <taxon>Chromadorea</taxon>
        <taxon>Rhabditida</taxon>
        <taxon>Rhabditina</taxon>
        <taxon>Rhabditomorpha</taxon>
        <taxon>Strongyloidea</taxon>
        <taxon>Heligmosomidae</taxon>
        <taxon>Nippostrongylus</taxon>
    </lineage>
</organism>
<keyword evidence="5 10" id="KW-0995">Kinetochore</keyword>
<evidence type="ECO:0000256" key="7">
    <source>
        <dbReference type="ARBA" id="ARBA00023242"/>
    </source>
</evidence>
<dbReference type="STRING" id="27835.A0A158QXX8"/>
<evidence type="ECO:0000256" key="6">
    <source>
        <dbReference type="ARBA" id="ARBA00023054"/>
    </source>
</evidence>
<evidence type="ECO:0000256" key="3">
    <source>
        <dbReference type="ARBA" id="ARBA00022618"/>
    </source>
</evidence>
<dbReference type="PANTHER" id="PTHR10643">
    <property type="entry name" value="KINETOCHORE PROTEIN NDC80"/>
    <property type="match status" value="1"/>
</dbReference>
<evidence type="ECO:0000256" key="2">
    <source>
        <dbReference type="ARBA" id="ARBA00022454"/>
    </source>
</evidence>
<evidence type="ECO:0000256" key="11">
    <source>
        <dbReference type="SAM" id="Coils"/>
    </source>
</evidence>
<evidence type="ECO:0000256" key="1">
    <source>
        <dbReference type="ARBA" id="ARBA00007050"/>
    </source>
</evidence>
<feature type="region of interest" description="Disordered" evidence="12">
    <location>
        <begin position="1"/>
        <end position="55"/>
    </location>
</feature>
<keyword evidence="15" id="KW-1185">Reference proteome</keyword>
<comment type="function">
    <text evidence="10">Acts as a component of the essential kinetochore-associated NDC80 complex, which is required for chromosome segregation and spindle checkpoint activity.</text>
</comment>
<evidence type="ECO:0000313" key="15">
    <source>
        <dbReference type="Proteomes" id="UP000271162"/>
    </source>
</evidence>
<keyword evidence="8 10" id="KW-0131">Cell cycle</keyword>
<dbReference type="GO" id="GO:0005634">
    <property type="term" value="C:nucleus"/>
    <property type="evidence" value="ECO:0007669"/>
    <property type="project" value="UniProtKB-SubCell"/>
</dbReference>
<keyword evidence="4 10" id="KW-0498">Mitosis</keyword>
<dbReference type="InterPro" id="IPR055260">
    <property type="entry name" value="Ndc80_CH"/>
</dbReference>